<evidence type="ECO:0000313" key="3">
    <source>
        <dbReference type="Ensembl" id="ENSTRUP00000078738.1"/>
    </source>
</evidence>
<organism evidence="3 4">
    <name type="scientific">Takifugu rubripes</name>
    <name type="common">Japanese pufferfish</name>
    <name type="synonym">Fugu rubripes</name>
    <dbReference type="NCBI Taxonomy" id="31033"/>
    <lineage>
        <taxon>Eukaryota</taxon>
        <taxon>Metazoa</taxon>
        <taxon>Chordata</taxon>
        <taxon>Craniata</taxon>
        <taxon>Vertebrata</taxon>
        <taxon>Euteleostomi</taxon>
        <taxon>Actinopterygii</taxon>
        <taxon>Neopterygii</taxon>
        <taxon>Teleostei</taxon>
        <taxon>Neoteleostei</taxon>
        <taxon>Acanthomorphata</taxon>
        <taxon>Eupercaria</taxon>
        <taxon>Tetraodontiformes</taxon>
        <taxon>Tetradontoidea</taxon>
        <taxon>Tetraodontidae</taxon>
        <taxon>Takifugu</taxon>
    </lineage>
</organism>
<dbReference type="Gene3D" id="3.40.50.1110">
    <property type="entry name" value="SGNH hydrolase"/>
    <property type="match status" value="2"/>
</dbReference>
<keyword evidence="2" id="KW-0812">Transmembrane</keyword>
<dbReference type="CDD" id="cd01824">
    <property type="entry name" value="Phospholipase_B_like"/>
    <property type="match status" value="2"/>
</dbReference>
<feature type="region of interest" description="Disordered" evidence="1">
    <location>
        <begin position="1"/>
        <end position="23"/>
    </location>
</feature>
<gene>
    <name evidence="3" type="primary">plb1</name>
</gene>
<dbReference type="Proteomes" id="UP000005226">
    <property type="component" value="Chromosome 2"/>
</dbReference>
<dbReference type="InParanoid" id="A0A674NYT9"/>
<dbReference type="GO" id="GO:0004623">
    <property type="term" value="F:phospholipase A2 activity"/>
    <property type="evidence" value="ECO:0007669"/>
    <property type="project" value="TreeGrafter"/>
</dbReference>
<dbReference type="PANTHER" id="PTHR21325">
    <property type="entry name" value="PHOSPHOLIPASE B, PLB1"/>
    <property type="match status" value="1"/>
</dbReference>
<dbReference type="InterPro" id="IPR036514">
    <property type="entry name" value="SGNH_hydro_sf"/>
</dbReference>
<accession>A0A674NYT9</accession>
<dbReference type="InterPro" id="IPR001087">
    <property type="entry name" value="GDSL"/>
</dbReference>
<dbReference type="OMA" id="QKQVCPC"/>
<dbReference type="Ensembl" id="ENSTRUT00000080469.1">
    <property type="protein sequence ID" value="ENSTRUP00000078738.1"/>
    <property type="gene ID" value="ENSTRUG00000027957.1"/>
</dbReference>
<dbReference type="GO" id="GO:0004622">
    <property type="term" value="F:phosphatidylcholine lysophospholipase activity"/>
    <property type="evidence" value="ECO:0007669"/>
    <property type="project" value="TreeGrafter"/>
</dbReference>
<reference evidence="3" key="3">
    <citation type="submission" date="2025-09" db="UniProtKB">
        <authorList>
            <consortium name="Ensembl"/>
        </authorList>
    </citation>
    <scope>IDENTIFICATION</scope>
</reference>
<keyword evidence="2" id="KW-1133">Transmembrane helix</keyword>
<dbReference type="GO" id="GO:0006644">
    <property type="term" value="P:phospholipid metabolic process"/>
    <property type="evidence" value="ECO:0007669"/>
    <property type="project" value="TreeGrafter"/>
</dbReference>
<protein>
    <submittedName>
        <fullName evidence="3">Phospholipase B1, membrane-associated</fullName>
    </submittedName>
</protein>
<evidence type="ECO:0000313" key="4">
    <source>
        <dbReference type="Proteomes" id="UP000005226"/>
    </source>
</evidence>
<feature type="transmembrane region" description="Helical" evidence="2">
    <location>
        <begin position="1079"/>
        <end position="1101"/>
    </location>
</feature>
<dbReference type="Pfam" id="PF00657">
    <property type="entry name" value="Lipase_GDSL"/>
    <property type="match status" value="2"/>
</dbReference>
<feature type="region of interest" description="Disordered" evidence="1">
    <location>
        <begin position="318"/>
        <end position="362"/>
    </location>
</feature>
<proteinExistence type="predicted"/>
<dbReference type="SUPFAM" id="SSF52266">
    <property type="entry name" value="SGNH hydrolase"/>
    <property type="match status" value="2"/>
</dbReference>
<dbReference type="AlphaFoldDB" id="A0A674NYT9"/>
<dbReference type="PANTHER" id="PTHR21325:SF52">
    <property type="entry name" value="PHOSPHOLIPASE B1, MEMBRANE-ASSOCIATED"/>
    <property type="match status" value="1"/>
</dbReference>
<feature type="compositionally biased region" description="Low complexity" evidence="1">
    <location>
        <begin position="1048"/>
        <end position="1065"/>
    </location>
</feature>
<sequence length="1123" mass="124752">MRTPPPPKKKEMPQRRHHSANADTFVTNRYKKCKYLVQVRKIQIRIKYVVLVVAEDRENEQATETSETRTYLRILCSPVESLSSPSSVHAITPADISAVYLMGIPLSHRRESSTVLTGVKEMMSMFNPEVTVQHVDQMAVQPRNLLDEVEKLSMSVSQQLQMAEWRLVLLFVPADSTCACSPAVAADISSAVQETEAALQLLQKRLHHTLVHVAVWSTSPQQDSKCKCLEGKYITERLQRATFLQSLQNSLSRVLKNPKWASKMDFAAVLQPAPLILEHNSADHLALQLWRNLLHPSLSLPEDMDSSASFPCPTQKWPFLRTRNNSPADEQKGSSTLADPDMGTEVPCSDRTPSPTTPTSVNELRPADIKVVAAVGDSLTAANGVGAKTDNILLVIDEYRGLSWSIGGDENITSVTTLPNILREFNPSVTGFSKGICNETSPNAFLNQAVPGAKSGDMPQQVRTLVDIMKNDARIDFHNDWKVITMFIGGNDICDFCTDSIFFSPKNVVSRIQQALDLLHREVPRAIVNLVELLNVVPLRDLHKDTTLGCPTWFVNLICPCILKPKDGSAELQKVNDVSKAYQHTMRQLIDSGRYDTHENFSVVLQPFMRDIYLPRLQDGRPDRSYFAPDCFHLSQKAHTLMARALWNNMLEPVGNKTFTQDFEADIDLKCPSKTSPFFRTAVNSNYTFPGPLPTTTPPTHWGSDFSCTNMAPSDSVPTSVHRLRPADIKVIAALGDSITTGFGAKAKNLLQLRTEYKGVSWSIGGDEALETVTTLPNILRKFNPKIKGMSKGLKESGFNFAVSGAKVAGIPNQVRRLIDTLKSDPTVDFQNDWKLVTLFIGGNDLCQFCNDRASMSPQNYSLHMMTSLDMLYREVPRTIVHVLEVLEVEGLRKIKRDSLGCSVLQKYVCPCFLLAGENSLELAEAKRFNRELQIKTENLVYGGRYEDKEDFAVVVQPFLKNTVVPLNADSKPDTTYFSVDCFHFSERGHADMAAAMWNNMLEPVGKKQTYNDFANARNTIKCPTEEHPYIFTKVNSFLPSTTAAPGTVSTAPSESSTASATQSTGQPLPADCTNTVPVWLTAVLAVTGLLTGCVVTWLLLSCRAKRNKRLMTSAVELRGTLF</sequence>
<reference evidence="3 4" key="1">
    <citation type="journal article" date="2011" name="Genome Biol. Evol.">
        <title>Integration of the genetic map and genome assembly of fugu facilitates insights into distinct features of genome evolution in teleosts and mammals.</title>
        <authorList>
            <person name="Kai W."/>
            <person name="Kikuchi K."/>
            <person name="Tohari S."/>
            <person name="Chew A.K."/>
            <person name="Tay A."/>
            <person name="Fujiwara A."/>
            <person name="Hosoya S."/>
            <person name="Suetake H."/>
            <person name="Naruse K."/>
            <person name="Brenner S."/>
            <person name="Suzuki Y."/>
            <person name="Venkatesh B."/>
        </authorList>
    </citation>
    <scope>NUCLEOTIDE SEQUENCE [LARGE SCALE GENOMIC DNA]</scope>
</reference>
<feature type="region of interest" description="Disordered" evidence="1">
    <location>
        <begin position="1046"/>
        <end position="1068"/>
    </location>
</feature>
<name>A0A674NYT9_TAKRU</name>
<keyword evidence="4" id="KW-1185">Reference proteome</keyword>
<reference evidence="3" key="2">
    <citation type="submission" date="2025-08" db="UniProtKB">
        <authorList>
            <consortium name="Ensembl"/>
        </authorList>
    </citation>
    <scope>IDENTIFICATION</scope>
</reference>
<feature type="compositionally biased region" description="Polar residues" evidence="1">
    <location>
        <begin position="322"/>
        <end position="337"/>
    </location>
</feature>
<evidence type="ECO:0000256" key="2">
    <source>
        <dbReference type="SAM" id="Phobius"/>
    </source>
</evidence>
<dbReference type="GO" id="GO:0050253">
    <property type="term" value="F:retinyl-palmitate esterase activity"/>
    <property type="evidence" value="ECO:0007669"/>
    <property type="project" value="TreeGrafter"/>
</dbReference>
<evidence type="ECO:0000256" key="1">
    <source>
        <dbReference type="SAM" id="MobiDB-lite"/>
    </source>
</evidence>
<dbReference type="GO" id="GO:0031526">
    <property type="term" value="C:brush border membrane"/>
    <property type="evidence" value="ECO:0007669"/>
    <property type="project" value="TreeGrafter"/>
</dbReference>
<keyword evidence="2" id="KW-0472">Membrane</keyword>
<dbReference type="InterPro" id="IPR038885">
    <property type="entry name" value="PLB1"/>
</dbReference>
<dbReference type="InterPro" id="IPR035547">
    <property type="entry name" value="Phospholipase_B"/>
</dbReference>
<dbReference type="GeneTree" id="ENSGT00530000063883"/>